<evidence type="ECO:0000313" key="3">
    <source>
        <dbReference type="Proteomes" id="UP000789831"/>
    </source>
</evidence>
<sequence length="302" mass="34099">MENNNNTNNRFTSFNREQTPLNKIHSQIRVILESHAKTTAAIMELCSMLPSTIQFSLGSEVNIPLITEPSSSNTIQVVHSTQDDYRNSYYDDRFASKYEISENEETTENALMPEWHYAEGRTRSNIYHLRKDDDIGVTTPSLNDTAKSRHSTPSNHPRKRGRGAKIVGSSASSPYTTTNPTKRNSSVTRNPEVIANQQQLLNDFTTCFNRRIAQGMVSQTKIAQEITNFVKDEAFHVHQVDVSNMCKGKLPASFKLDAVRNWIAAENAKPIVVIQQEEQIAQDGEQETYTTNVTQDDEIAEN</sequence>
<comment type="caution">
    <text evidence="2">The sequence shown here is derived from an EMBL/GenBank/DDBJ whole genome shotgun (WGS) entry which is preliminary data.</text>
</comment>
<feature type="compositionally biased region" description="Polar residues" evidence="1">
    <location>
        <begin position="169"/>
        <end position="190"/>
    </location>
</feature>
<dbReference type="EMBL" id="CAJVPL010000348">
    <property type="protein sequence ID" value="CAG8486253.1"/>
    <property type="molecule type" value="Genomic_DNA"/>
</dbReference>
<feature type="compositionally biased region" description="Polar residues" evidence="1">
    <location>
        <begin position="138"/>
        <end position="155"/>
    </location>
</feature>
<evidence type="ECO:0000313" key="2">
    <source>
        <dbReference type="EMBL" id="CAG8486253.1"/>
    </source>
</evidence>
<feature type="region of interest" description="Disordered" evidence="1">
    <location>
        <begin position="132"/>
        <end position="190"/>
    </location>
</feature>
<keyword evidence="3" id="KW-1185">Reference proteome</keyword>
<organism evidence="2 3">
    <name type="scientific">Ambispora gerdemannii</name>
    <dbReference type="NCBI Taxonomy" id="144530"/>
    <lineage>
        <taxon>Eukaryota</taxon>
        <taxon>Fungi</taxon>
        <taxon>Fungi incertae sedis</taxon>
        <taxon>Mucoromycota</taxon>
        <taxon>Glomeromycotina</taxon>
        <taxon>Glomeromycetes</taxon>
        <taxon>Archaeosporales</taxon>
        <taxon>Ambisporaceae</taxon>
        <taxon>Ambispora</taxon>
    </lineage>
</organism>
<proteinExistence type="predicted"/>
<feature type="region of interest" description="Disordered" evidence="1">
    <location>
        <begin position="283"/>
        <end position="302"/>
    </location>
</feature>
<dbReference type="Proteomes" id="UP000789831">
    <property type="component" value="Unassembled WGS sequence"/>
</dbReference>
<dbReference type="AlphaFoldDB" id="A0A9N8WK73"/>
<name>A0A9N8WK73_9GLOM</name>
<reference evidence="2" key="1">
    <citation type="submission" date="2021-06" db="EMBL/GenBank/DDBJ databases">
        <authorList>
            <person name="Kallberg Y."/>
            <person name="Tangrot J."/>
            <person name="Rosling A."/>
        </authorList>
    </citation>
    <scope>NUCLEOTIDE SEQUENCE</scope>
    <source>
        <strain evidence="2">MT106</strain>
    </source>
</reference>
<dbReference type="OrthoDB" id="10473279at2759"/>
<protein>
    <submittedName>
        <fullName evidence="2">9530_t:CDS:1</fullName>
    </submittedName>
</protein>
<accession>A0A9N8WK73</accession>
<gene>
    <name evidence="2" type="ORF">AGERDE_LOCUS3499</name>
</gene>
<evidence type="ECO:0000256" key="1">
    <source>
        <dbReference type="SAM" id="MobiDB-lite"/>
    </source>
</evidence>